<feature type="domain" description="PAC" evidence="9">
    <location>
        <begin position="491"/>
        <end position="547"/>
    </location>
</feature>
<keyword evidence="4" id="KW-0902">Two-component regulatory system</keyword>
<evidence type="ECO:0000256" key="3">
    <source>
        <dbReference type="ARBA" id="ARBA00022553"/>
    </source>
</evidence>
<sequence length="927" mass="105180">MPLVVLLVMAIWMTATYKRHIRNAVKQYITGLPDRSQQPNSQQLNSLINSLDDIIFEFNEDKVCLNAWFNEFQERVVDPKSLIGKKVGDILTPEKTEKFNKALDYVIANRKPTSLQYLSDFGTGRWLNARITPVFDREGNYTHRISASLEDITEQRHASEALKEKELLLLEAQSIAKIGNWLYEAATRDTYLSDNMLSILEANGFPKDIEPFDYYISLVHPDDREECTVFLKTIATSGRKEYDHKLITPAGSLKYIRIIIGNKVLNDDGIIKRIAGVIQDITDIKLSEKAIRKGRTELIEAQTIAKIGNWNWHIPNKTFSYSDEVIHIFEVDPALLQFMGIKRFLLKHVHRNDKFILQHLYKSAASIPNYTCVFRINTPDNNIKYLSVIIGKVIRNEDGSARKIIGTLQDVTAHKLVEIDYKRSENKYKLVLETIKMAAVSLDNKGYVTFCNQHLANMLGYNQKDVIGMHWFDNFIPDELKAVIGNMLTQNAVPTQYTNPIVCRNGEQRIISWQNTMTYDENGMLKETTSIGEDITDQQKATMELISAKELAEKSSKFKSDFLSIMSHEIRTPMNAVIGTTNLLLVDSPRPEQMEYLNILKFSGENLLAIINDILDYNKIEAGKLELNELKFNIHMLAQKIRQSFSAKAAEKKLTLDLTIDDTIPEFLVGDQMRLSQILNNLISNAVKFTLQGRIDINLKTTQINDKQATIQFTVSDTGVGISPENLTMIFDPFTQEPVILNNTDHGGTGLGLAITKRLINLHNSDIIVNSSLGWGTTFAFAITFNLPYNEQNKQTTPTFINAKPNLEGMNILIVDDNKMNLLIASRFLKKWKAEVDEALNGKIAIDMVNSKTYDLIIMDLQMPVMDGFEATRNIKKQLPAIPIIALTADAMPETYDKALAAGMSDYLSKPFVPGILFDKVSRYYKQ</sequence>
<evidence type="ECO:0000259" key="7">
    <source>
        <dbReference type="PROSITE" id="PS50110"/>
    </source>
</evidence>
<dbReference type="Pfam" id="PF00072">
    <property type="entry name" value="Response_reg"/>
    <property type="match status" value="1"/>
</dbReference>
<dbReference type="PANTHER" id="PTHR45339">
    <property type="entry name" value="HYBRID SIGNAL TRANSDUCTION HISTIDINE KINASE J"/>
    <property type="match status" value="1"/>
</dbReference>
<protein>
    <recommendedName>
        <fullName evidence="2">histidine kinase</fullName>
        <ecNumber evidence="2">2.7.13.3</ecNumber>
    </recommendedName>
</protein>
<dbReference type="Pfam" id="PF08448">
    <property type="entry name" value="PAS_4"/>
    <property type="match status" value="1"/>
</dbReference>
<dbReference type="SMART" id="SM00086">
    <property type="entry name" value="PAC"/>
    <property type="match status" value="4"/>
</dbReference>
<feature type="domain" description="PAC" evidence="9">
    <location>
        <begin position="370"/>
        <end position="423"/>
    </location>
</feature>
<dbReference type="Pfam" id="PF13426">
    <property type="entry name" value="PAS_9"/>
    <property type="match status" value="1"/>
</dbReference>
<dbReference type="PROSITE" id="PS50113">
    <property type="entry name" value="PAC"/>
    <property type="match status" value="4"/>
</dbReference>
<comment type="caution">
    <text evidence="10">The sequence shown here is derived from an EMBL/GenBank/DDBJ whole genome shotgun (WGS) entry which is preliminary data.</text>
</comment>
<dbReference type="InterPro" id="IPR013767">
    <property type="entry name" value="PAS_fold"/>
</dbReference>
<evidence type="ECO:0000259" key="8">
    <source>
        <dbReference type="PROSITE" id="PS50112"/>
    </source>
</evidence>
<proteinExistence type="predicted"/>
<dbReference type="NCBIfam" id="TIGR00229">
    <property type="entry name" value="sensory_box"/>
    <property type="match status" value="1"/>
</dbReference>
<dbReference type="Gene3D" id="3.30.565.10">
    <property type="entry name" value="Histidine kinase-like ATPase, C-terminal domain"/>
    <property type="match status" value="1"/>
</dbReference>
<evidence type="ECO:0000313" key="11">
    <source>
        <dbReference type="Proteomes" id="UP001500841"/>
    </source>
</evidence>
<dbReference type="Gene3D" id="1.10.287.130">
    <property type="match status" value="1"/>
</dbReference>
<keyword evidence="3 5" id="KW-0597">Phosphoprotein</keyword>
<dbReference type="EMBL" id="BAABCV010000002">
    <property type="protein sequence ID" value="GAA4087906.1"/>
    <property type="molecule type" value="Genomic_DNA"/>
</dbReference>
<reference evidence="11" key="1">
    <citation type="journal article" date="2019" name="Int. J. Syst. Evol. Microbiol.">
        <title>The Global Catalogue of Microorganisms (GCM) 10K type strain sequencing project: providing services to taxonomists for standard genome sequencing and annotation.</title>
        <authorList>
            <consortium name="The Broad Institute Genomics Platform"/>
            <consortium name="The Broad Institute Genome Sequencing Center for Infectious Disease"/>
            <person name="Wu L."/>
            <person name="Ma J."/>
        </authorList>
    </citation>
    <scope>NUCLEOTIDE SEQUENCE [LARGE SCALE GENOMIC DNA]</scope>
    <source>
        <strain evidence="11">JCM 17085</strain>
    </source>
</reference>
<feature type="domain" description="Histidine kinase" evidence="6">
    <location>
        <begin position="565"/>
        <end position="787"/>
    </location>
</feature>
<dbReference type="Pfam" id="PF02518">
    <property type="entry name" value="HATPase_c"/>
    <property type="match status" value="1"/>
</dbReference>
<dbReference type="Gene3D" id="2.10.70.100">
    <property type="match status" value="1"/>
</dbReference>
<feature type="domain" description="Response regulatory" evidence="7">
    <location>
        <begin position="811"/>
        <end position="925"/>
    </location>
</feature>
<dbReference type="SMART" id="SM00387">
    <property type="entry name" value="HATPase_c"/>
    <property type="match status" value="1"/>
</dbReference>
<dbReference type="InterPro" id="IPR001610">
    <property type="entry name" value="PAC"/>
</dbReference>
<evidence type="ECO:0000256" key="4">
    <source>
        <dbReference type="ARBA" id="ARBA00023012"/>
    </source>
</evidence>
<feature type="domain" description="PAS" evidence="8">
    <location>
        <begin position="424"/>
        <end position="496"/>
    </location>
</feature>
<dbReference type="InterPro" id="IPR004358">
    <property type="entry name" value="Sig_transdc_His_kin-like_C"/>
</dbReference>
<dbReference type="Proteomes" id="UP001500841">
    <property type="component" value="Unassembled WGS sequence"/>
</dbReference>
<dbReference type="SMART" id="SM00091">
    <property type="entry name" value="PAS"/>
    <property type="match status" value="2"/>
</dbReference>
<dbReference type="PANTHER" id="PTHR45339:SF1">
    <property type="entry name" value="HYBRID SIGNAL TRANSDUCTION HISTIDINE KINASE J"/>
    <property type="match status" value="1"/>
</dbReference>
<dbReference type="PRINTS" id="PR00344">
    <property type="entry name" value="BCTRLSENSOR"/>
</dbReference>
<dbReference type="PROSITE" id="PS50112">
    <property type="entry name" value="PAS"/>
    <property type="match status" value="1"/>
</dbReference>
<dbReference type="Pfam" id="PF00989">
    <property type="entry name" value="PAS"/>
    <property type="match status" value="1"/>
</dbReference>
<dbReference type="CDD" id="cd00082">
    <property type="entry name" value="HisKA"/>
    <property type="match status" value="1"/>
</dbReference>
<dbReference type="InterPro" id="IPR005467">
    <property type="entry name" value="His_kinase_dom"/>
</dbReference>
<dbReference type="Gene3D" id="3.30.450.20">
    <property type="entry name" value="PAS domain"/>
    <property type="match status" value="4"/>
</dbReference>
<dbReference type="CDD" id="cd00130">
    <property type="entry name" value="PAS"/>
    <property type="match status" value="1"/>
</dbReference>
<evidence type="ECO:0000256" key="5">
    <source>
        <dbReference type="PROSITE-ProRule" id="PRU00169"/>
    </source>
</evidence>
<dbReference type="EC" id="2.7.13.3" evidence="2"/>
<dbReference type="SUPFAM" id="SSF47384">
    <property type="entry name" value="Homodimeric domain of signal transducing histidine kinase"/>
    <property type="match status" value="1"/>
</dbReference>
<feature type="modified residue" description="4-aspartylphosphate" evidence="5">
    <location>
        <position position="860"/>
    </location>
</feature>
<dbReference type="SUPFAM" id="SSF55874">
    <property type="entry name" value="ATPase domain of HSP90 chaperone/DNA topoisomerase II/histidine kinase"/>
    <property type="match status" value="1"/>
</dbReference>
<dbReference type="SMART" id="SM00388">
    <property type="entry name" value="HisKA"/>
    <property type="match status" value="1"/>
</dbReference>
<dbReference type="InterPro" id="IPR000700">
    <property type="entry name" value="PAS-assoc_C"/>
</dbReference>
<dbReference type="PROSITE" id="PS50109">
    <property type="entry name" value="HIS_KIN"/>
    <property type="match status" value="1"/>
</dbReference>
<name>A0ABP7WFL9_9SPHI</name>
<gene>
    <name evidence="10" type="ORF">GCM10022392_06330</name>
</gene>
<dbReference type="InterPro" id="IPR001789">
    <property type="entry name" value="Sig_transdc_resp-reg_receiver"/>
</dbReference>
<dbReference type="InterPro" id="IPR000014">
    <property type="entry name" value="PAS"/>
</dbReference>
<evidence type="ECO:0000313" key="10">
    <source>
        <dbReference type="EMBL" id="GAA4087906.1"/>
    </source>
</evidence>
<evidence type="ECO:0000256" key="2">
    <source>
        <dbReference type="ARBA" id="ARBA00012438"/>
    </source>
</evidence>
<dbReference type="InterPro" id="IPR036097">
    <property type="entry name" value="HisK_dim/P_sf"/>
</dbReference>
<dbReference type="Pfam" id="PF00512">
    <property type="entry name" value="HisKA"/>
    <property type="match status" value="1"/>
</dbReference>
<feature type="domain" description="PAC" evidence="9">
    <location>
        <begin position="111"/>
        <end position="164"/>
    </location>
</feature>
<dbReference type="InterPro" id="IPR011006">
    <property type="entry name" value="CheY-like_superfamily"/>
</dbReference>
<accession>A0ABP7WFL9</accession>
<keyword evidence="11" id="KW-1185">Reference proteome</keyword>
<dbReference type="CDD" id="cd17546">
    <property type="entry name" value="REC_hyHK_CKI1_RcsC-like"/>
    <property type="match status" value="1"/>
</dbReference>
<evidence type="ECO:0000259" key="9">
    <source>
        <dbReference type="PROSITE" id="PS50113"/>
    </source>
</evidence>
<dbReference type="SUPFAM" id="SSF55785">
    <property type="entry name" value="PYP-like sensor domain (PAS domain)"/>
    <property type="match status" value="4"/>
</dbReference>
<dbReference type="SMART" id="SM00448">
    <property type="entry name" value="REC"/>
    <property type="match status" value="1"/>
</dbReference>
<dbReference type="InterPro" id="IPR013656">
    <property type="entry name" value="PAS_4"/>
</dbReference>
<dbReference type="InterPro" id="IPR003661">
    <property type="entry name" value="HisK_dim/P_dom"/>
</dbReference>
<dbReference type="InterPro" id="IPR035965">
    <property type="entry name" value="PAS-like_dom_sf"/>
</dbReference>
<evidence type="ECO:0000259" key="6">
    <source>
        <dbReference type="PROSITE" id="PS50109"/>
    </source>
</evidence>
<dbReference type="InterPro" id="IPR003594">
    <property type="entry name" value="HATPase_dom"/>
</dbReference>
<organism evidence="10 11">
    <name type="scientific">Mucilaginibacter panaciglaebae</name>
    <dbReference type="NCBI Taxonomy" id="502331"/>
    <lineage>
        <taxon>Bacteria</taxon>
        <taxon>Pseudomonadati</taxon>
        <taxon>Bacteroidota</taxon>
        <taxon>Sphingobacteriia</taxon>
        <taxon>Sphingobacteriales</taxon>
        <taxon>Sphingobacteriaceae</taxon>
        <taxon>Mucilaginibacter</taxon>
    </lineage>
</organism>
<feature type="domain" description="PAC" evidence="9">
    <location>
        <begin position="240"/>
        <end position="293"/>
    </location>
</feature>
<dbReference type="CDD" id="cd16922">
    <property type="entry name" value="HATPase_EvgS-ArcB-TorS-like"/>
    <property type="match status" value="1"/>
</dbReference>
<dbReference type="SUPFAM" id="SSF52172">
    <property type="entry name" value="CheY-like"/>
    <property type="match status" value="1"/>
</dbReference>
<comment type="catalytic activity">
    <reaction evidence="1">
        <text>ATP + protein L-histidine = ADP + protein N-phospho-L-histidine.</text>
        <dbReference type="EC" id="2.7.13.3"/>
    </reaction>
</comment>
<evidence type="ECO:0000256" key="1">
    <source>
        <dbReference type="ARBA" id="ARBA00000085"/>
    </source>
</evidence>
<dbReference type="InterPro" id="IPR036890">
    <property type="entry name" value="HATPase_C_sf"/>
</dbReference>
<dbReference type="Gene3D" id="3.40.50.2300">
    <property type="match status" value="1"/>
</dbReference>
<dbReference type="PROSITE" id="PS50110">
    <property type="entry name" value="RESPONSE_REGULATORY"/>
    <property type="match status" value="1"/>
</dbReference>